<accession>A0AAQ1G727</accession>
<evidence type="ECO:0000256" key="9">
    <source>
        <dbReference type="ARBA" id="ARBA00048793"/>
    </source>
</evidence>
<dbReference type="SUPFAM" id="SSF48179">
    <property type="entry name" value="6-phosphogluconate dehydrogenase C-terminal domain-like"/>
    <property type="match status" value="1"/>
</dbReference>
<sequence>MLHILGAGSLGLLWAARLQQAGIDCRLIVRNESQLRQWNSNGNRLVFDDGTAKHTLSLATETPDTPAPIENLIVATKAHAALAAVESLRPRLQPGAALFLLQNGLGSQQAIADAFADCRIYCVSVTDGAWRPSEHELIWAGRGHNTVGPLRPGTAPPDWLNDLPSSISTTWQHDILPVLWRKLAVNCAINPFTLIYDCRNGEVPERAGDWLGQCITELQQVLATQGVDANLAEQVHAVILATANNSSSTRQDLHARRRTELSYFLGYACRTAQSAGLSTPALDRLLLSAQDALRRHQLPAD</sequence>
<evidence type="ECO:0000259" key="12">
    <source>
        <dbReference type="Pfam" id="PF08546"/>
    </source>
</evidence>
<comment type="similarity">
    <text evidence="2 10">Belongs to the ketopantoate reductase family.</text>
</comment>
<dbReference type="InterPro" id="IPR036291">
    <property type="entry name" value="NAD(P)-bd_dom_sf"/>
</dbReference>
<evidence type="ECO:0000256" key="3">
    <source>
        <dbReference type="ARBA" id="ARBA00013014"/>
    </source>
</evidence>
<evidence type="ECO:0000256" key="7">
    <source>
        <dbReference type="ARBA" id="ARBA00023002"/>
    </source>
</evidence>
<dbReference type="InterPro" id="IPR013332">
    <property type="entry name" value="KPR_N"/>
</dbReference>
<name>A0AAQ1G727_9GAMM</name>
<comment type="pathway">
    <text evidence="1 10">Cofactor biosynthesis; (R)-pantothenate biosynthesis; (R)-pantoate from 3-methyl-2-oxobutanoate: step 2/2.</text>
</comment>
<dbReference type="GO" id="GO:0008677">
    <property type="term" value="F:2-dehydropantoate 2-reductase activity"/>
    <property type="evidence" value="ECO:0007669"/>
    <property type="project" value="UniProtKB-EC"/>
</dbReference>
<evidence type="ECO:0000256" key="6">
    <source>
        <dbReference type="ARBA" id="ARBA00022857"/>
    </source>
</evidence>
<dbReference type="Gene3D" id="3.40.50.720">
    <property type="entry name" value="NAD(P)-binding Rossmann-like Domain"/>
    <property type="match status" value="1"/>
</dbReference>
<evidence type="ECO:0000256" key="10">
    <source>
        <dbReference type="RuleBase" id="RU362068"/>
    </source>
</evidence>
<keyword evidence="7 10" id="KW-0560">Oxidoreductase</keyword>
<dbReference type="Pfam" id="PF02558">
    <property type="entry name" value="ApbA"/>
    <property type="match status" value="1"/>
</dbReference>
<dbReference type="SUPFAM" id="SSF51735">
    <property type="entry name" value="NAD(P)-binding Rossmann-fold domains"/>
    <property type="match status" value="1"/>
</dbReference>
<proteinExistence type="inferred from homology"/>
<dbReference type="Pfam" id="PF08546">
    <property type="entry name" value="ApbA_C"/>
    <property type="match status" value="1"/>
</dbReference>
<evidence type="ECO:0000256" key="5">
    <source>
        <dbReference type="ARBA" id="ARBA00022655"/>
    </source>
</evidence>
<dbReference type="InterPro" id="IPR003710">
    <property type="entry name" value="ApbA"/>
</dbReference>
<dbReference type="NCBIfam" id="TIGR00745">
    <property type="entry name" value="apbA_panE"/>
    <property type="match status" value="1"/>
</dbReference>
<dbReference type="GO" id="GO:0015940">
    <property type="term" value="P:pantothenate biosynthetic process"/>
    <property type="evidence" value="ECO:0007669"/>
    <property type="project" value="UniProtKB-KW"/>
</dbReference>
<dbReference type="Gene3D" id="1.10.1040.10">
    <property type="entry name" value="N-(1-d-carboxylethyl)-l-norvaline Dehydrogenase, domain 2"/>
    <property type="match status" value="1"/>
</dbReference>
<dbReference type="RefSeq" id="WP_088275638.1">
    <property type="nucleotide sequence ID" value="NZ_FNVE01000005.1"/>
</dbReference>
<dbReference type="InterPro" id="IPR050838">
    <property type="entry name" value="Ketopantoate_reductase"/>
</dbReference>
<keyword evidence="6 10" id="KW-0521">NADP</keyword>
<dbReference type="AlphaFoldDB" id="A0AAQ1G727"/>
<dbReference type="GO" id="GO:0050661">
    <property type="term" value="F:NADP binding"/>
    <property type="evidence" value="ECO:0007669"/>
    <property type="project" value="TreeGrafter"/>
</dbReference>
<dbReference type="InterPro" id="IPR013752">
    <property type="entry name" value="KPA_reductase"/>
</dbReference>
<dbReference type="GO" id="GO:0005737">
    <property type="term" value="C:cytoplasm"/>
    <property type="evidence" value="ECO:0007669"/>
    <property type="project" value="TreeGrafter"/>
</dbReference>
<feature type="domain" description="Ketopantoate reductase N-terminal" evidence="11">
    <location>
        <begin position="3"/>
        <end position="150"/>
    </location>
</feature>
<comment type="caution">
    <text evidence="13">The sequence shown here is derived from an EMBL/GenBank/DDBJ whole genome shotgun (WGS) entry which is preliminary data.</text>
</comment>
<comment type="function">
    <text evidence="10">Catalyzes the NADPH-dependent reduction of ketopantoate into pantoic acid.</text>
</comment>
<evidence type="ECO:0000313" key="14">
    <source>
        <dbReference type="Proteomes" id="UP000243518"/>
    </source>
</evidence>
<evidence type="ECO:0000256" key="2">
    <source>
        <dbReference type="ARBA" id="ARBA00007870"/>
    </source>
</evidence>
<reference evidence="13 14" key="1">
    <citation type="submission" date="2016-10" db="EMBL/GenBank/DDBJ databases">
        <authorList>
            <person name="Varghese N."/>
            <person name="Submissions S."/>
        </authorList>
    </citation>
    <scope>NUCLEOTIDE SEQUENCE [LARGE SCALE GENOMIC DNA]</scope>
    <source>
        <strain evidence="13 14">CECT 8317</strain>
    </source>
</reference>
<dbReference type="EC" id="1.1.1.169" evidence="3 10"/>
<feature type="domain" description="Ketopantoate reductase C-terminal" evidence="12">
    <location>
        <begin position="174"/>
        <end position="285"/>
    </location>
</feature>
<gene>
    <name evidence="13" type="ORF">SAMN05216586_10578</name>
</gene>
<evidence type="ECO:0000256" key="4">
    <source>
        <dbReference type="ARBA" id="ARBA00019465"/>
    </source>
</evidence>
<protein>
    <recommendedName>
        <fullName evidence="4 10">2-dehydropantoate 2-reductase</fullName>
        <ecNumber evidence="3 10">1.1.1.169</ecNumber>
    </recommendedName>
    <alternativeName>
        <fullName evidence="8 10">Ketopantoate reductase</fullName>
    </alternativeName>
</protein>
<evidence type="ECO:0000256" key="1">
    <source>
        <dbReference type="ARBA" id="ARBA00004994"/>
    </source>
</evidence>
<evidence type="ECO:0000256" key="8">
    <source>
        <dbReference type="ARBA" id="ARBA00032024"/>
    </source>
</evidence>
<keyword evidence="5 10" id="KW-0566">Pantothenate biosynthesis</keyword>
<keyword evidence="14" id="KW-1185">Reference proteome</keyword>
<evidence type="ECO:0000259" key="11">
    <source>
        <dbReference type="Pfam" id="PF02558"/>
    </source>
</evidence>
<dbReference type="EMBL" id="FNVE01000005">
    <property type="protein sequence ID" value="SEG32630.1"/>
    <property type="molecule type" value="Genomic_DNA"/>
</dbReference>
<dbReference type="PANTHER" id="PTHR43765:SF2">
    <property type="entry name" value="2-DEHYDROPANTOATE 2-REDUCTASE"/>
    <property type="match status" value="1"/>
</dbReference>
<dbReference type="PANTHER" id="PTHR43765">
    <property type="entry name" value="2-DEHYDROPANTOATE 2-REDUCTASE-RELATED"/>
    <property type="match status" value="1"/>
</dbReference>
<comment type="catalytic activity">
    <reaction evidence="9 10">
        <text>(R)-pantoate + NADP(+) = 2-dehydropantoate + NADPH + H(+)</text>
        <dbReference type="Rhea" id="RHEA:16233"/>
        <dbReference type="ChEBI" id="CHEBI:11561"/>
        <dbReference type="ChEBI" id="CHEBI:15378"/>
        <dbReference type="ChEBI" id="CHEBI:15980"/>
        <dbReference type="ChEBI" id="CHEBI:57783"/>
        <dbReference type="ChEBI" id="CHEBI:58349"/>
        <dbReference type="EC" id="1.1.1.169"/>
    </reaction>
</comment>
<organism evidence="13 14">
    <name type="scientific">Halopseudomonas aestusnigri</name>
    <dbReference type="NCBI Taxonomy" id="857252"/>
    <lineage>
        <taxon>Bacteria</taxon>
        <taxon>Pseudomonadati</taxon>
        <taxon>Pseudomonadota</taxon>
        <taxon>Gammaproteobacteria</taxon>
        <taxon>Pseudomonadales</taxon>
        <taxon>Pseudomonadaceae</taxon>
        <taxon>Halopseudomonas</taxon>
    </lineage>
</organism>
<evidence type="ECO:0000313" key="13">
    <source>
        <dbReference type="EMBL" id="SEG32630.1"/>
    </source>
</evidence>
<dbReference type="InterPro" id="IPR013328">
    <property type="entry name" value="6PGD_dom2"/>
</dbReference>
<dbReference type="Proteomes" id="UP000243518">
    <property type="component" value="Unassembled WGS sequence"/>
</dbReference>
<dbReference type="InterPro" id="IPR008927">
    <property type="entry name" value="6-PGluconate_DH-like_C_sf"/>
</dbReference>